<proteinExistence type="predicted"/>
<dbReference type="InterPro" id="IPR003594">
    <property type="entry name" value="HATPase_dom"/>
</dbReference>
<comment type="caution">
    <text evidence="4">The sequence shown here is derived from an EMBL/GenBank/DDBJ whole genome shotgun (WGS) entry which is preliminary data.</text>
</comment>
<protein>
    <submittedName>
        <fullName evidence="4">Anti-sigma regulatory factor (Ser/Thr protein kinase)</fullName>
    </submittedName>
</protein>
<sequence length="140" mass="14617">MTTSTMTTADSGTRMWTLPRLPPSVPAARRLVDALLQTWKCPLGTVEIAQLVVTELLTNAVRHADGPRIVCNVSLAPGVLMLSVTDTGNRAADDAAATPATEPASLEESGRGPAVVTALATDWGARCTPCGHEVWARLAG</sequence>
<evidence type="ECO:0000256" key="2">
    <source>
        <dbReference type="SAM" id="MobiDB-lite"/>
    </source>
</evidence>
<dbReference type="CDD" id="cd16936">
    <property type="entry name" value="HATPase_RsbW-like"/>
    <property type="match status" value="1"/>
</dbReference>
<accession>A0ABS4N8C8</accession>
<keyword evidence="1" id="KW-0723">Serine/threonine-protein kinase</keyword>
<dbReference type="RefSeq" id="WP_044582699.1">
    <property type="nucleotide sequence ID" value="NZ_BAABDR010000100.1"/>
</dbReference>
<dbReference type="PANTHER" id="PTHR35526:SF3">
    <property type="entry name" value="ANTI-SIGMA-F FACTOR RSBW"/>
    <property type="match status" value="1"/>
</dbReference>
<name>A0ABS4N8C8_9ACTN</name>
<gene>
    <name evidence="4" type="ORF">J2Z30_008718</name>
</gene>
<feature type="domain" description="Histidine kinase/HSP90-like ATPase" evidence="3">
    <location>
        <begin position="20"/>
        <end position="137"/>
    </location>
</feature>
<reference evidence="4 5" key="1">
    <citation type="submission" date="2021-03" db="EMBL/GenBank/DDBJ databases">
        <title>Genomic Encyclopedia of Type Strains, Phase IV (KMG-IV): sequencing the most valuable type-strain genomes for metagenomic binning, comparative biology and taxonomic classification.</title>
        <authorList>
            <person name="Goeker M."/>
        </authorList>
    </citation>
    <scope>NUCLEOTIDE SEQUENCE [LARGE SCALE GENOMIC DNA]</scope>
    <source>
        <strain evidence="4 5">DSM 41954</strain>
    </source>
</reference>
<organism evidence="4 5">
    <name type="scientific">Streptomyces iranensis</name>
    <dbReference type="NCBI Taxonomy" id="576784"/>
    <lineage>
        <taxon>Bacteria</taxon>
        <taxon>Bacillati</taxon>
        <taxon>Actinomycetota</taxon>
        <taxon>Actinomycetes</taxon>
        <taxon>Kitasatosporales</taxon>
        <taxon>Streptomycetaceae</taxon>
        <taxon>Streptomyces</taxon>
        <taxon>Streptomyces violaceusniger group</taxon>
    </lineage>
</organism>
<evidence type="ECO:0000313" key="4">
    <source>
        <dbReference type="EMBL" id="MBP2067651.1"/>
    </source>
</evidence>
<feature type="compositionally biased region" description="Low complexity" evidence="2">
    <location>
        <begin position="94"/>
        <end position="104"/>
    </location>
</feature>
<dbReference type="InterPro" id="IPR036890">
    <property type="entry name" value="HATPase_C_sf"/>
</dbReference>
<evidence type="ECO:0000313" key="5">
    <source>
        <dbReference type="Proteomes" id="UP000756710"/>
    </source>
</evidence>
<keyword evidence="5" id="KW-1185">Reference proteome</keyword>
<feature type="region of interest" description="Disordered" evidence="2">
    <location>
        <begin position="93"/>
        <end position="112"/>
    </location>
</feature>
<dbReference type="Gene3D" id="3.30.565.10">
    <property type="entry name" value="Histidine kinase-like ATPase, C-terminal domain"/>
    <property type="match status" value="1"/>
</dbReference>
<keyword evidence="1" id="KW-0418">Kinase</keyword>
<dbReference type="Pfam" id="PF13581">
    <property type="entry name" value="HATPase_c_2"/>
    <property type="match status" value="1"/>
</dbReference>
<dbReference type="Proteomes" id="UP000756710">
    <property type="component" value="Unassembled WGS sequence"/>
</dbReference>
<dbReference type="PANTHER" id="PTHR35526">
    <property type="entry name" value="ANTI-SIGMA-F FACTOR RSBW-RELATED"/>
    <property type="match status" value="1"/>
</dbReference>
<keyword evidence="1" id="KW-0808">Transferase</keyword>
<dbReference type="EMBL" id="JAGGLR010000032">
    <property type="protein sequence ID" value="MBP2067651.1"/>
    <property type="molecule type" value="Genomic_DNA"/>
</dbReference>
<evidence type="ECO:0000256" key="1">
    <source>
        <dbReference type="ARBA" id="ARBA00022527"/>
    </source>
</evidence>
<dbReference type="SUPFAM" id="SSF55874">
    <property type="entry name" value="ATPase domain of HSP90 chaperone/DNA topoisomerase II/histidine kinase"/>
    <property type="match status" value="1"/>
</dbReference>
<dbReference type="InterPro" id="IPR050267">
    <property type="entry name" value="Anti-sigma-factor_SerPK"/>
</dbReference>
<evidence type="ECO:0000259" key="3">
    <source>
        <dbReference type="Pfam" id="PF13581"/>
    </source>
</evidence>